<gene>
    <name evidence="1" type="ORF">IZO911_LOCUS45301</name>
</gene>
<name>A0A815TME5_9BILA</name>
<dbReference type="InterPro" id="IPR011990">
    <property type="entry name" value="TPR-like_helical_dom_sf"/>
</dbReference>
<reference evidence="1" key="1">
    <citation type="submission" date="2021-02" db="EMBL/GenBank/DDBJ databases">
        <authorList>
            <person name="Nowell W R."/>
        </authorList>
    </citation>
    <scope>NUCLEOTIDE SEQUENCE</scope>
</reference>
<protein>
    <recommendedName>
        <fullName evidence="3">Kinesin light chain</fullName>
    </recommendedName>
</protein>
<evidence type="ECO:0008006" key="3">
    <source>
        <dbReference type="Google" id="ProtNLM"/>
    </source>
</evidence>
<feature type="non-terminal residue" evidence="1">
    <location>
        <position position="34"/>
    </location>
</feature>
<proteinExistence type="predicted"/>
<sequence length="34" mass="3776">NYSKALSSHEKAIEIQQQVLPPNHPDLAVSYANI</sequence>
<organism evidence="1 2">
    <name type="scientific">Adineta steineri</name>
    <dbReference type="NCBI Taxonomy" id="433720"/>
    <lineage>
        <taxon>Eukaryota</taxon>
        <taxon>Metazoa</taxon>
        <taxon>Spiralia</taxon>
        <taxon>Gnathifera</taxon>
        <taxon>Rotifera</taxon>
        <taxon>Eurotatoria</taxon>
        <taxon>Bdelloidea</taxon>
        <taxon>Adinetida</taxon>
        <taxon>Adinetidae</taxon>
        <taxon>Adineta</taxon>
    </lineage>
</organism>
<dbReference type="Gene3D" id="1.25.40.10">
    <property type="entry name" value="Tetratricopeptide repeat domain"/>
    <property type="match status" value="1"/>
</dbReference>
<feature type="non-terminal residue" evidence="1">
    <location>
        <position position="1"/>
    </location>
</feature>
<dbReference type="EMBL" id="CAJNOE010003972">
    <property type="protein sequence ID" value="CAF1507613.1"/>
    <property type="molecule type" value="Genomic_DNA"/>
</dbReference>
<dbReference type="Proteomes" id="UP000663860">
    <property type="component" value="Unassembled WGS sequence"/>
</dbReference>
<evidence type="ECO:0000313" key="2">
    <source>
        <dbReference type="Proteomes" id="UP000663860"/>
    </source>
</evidence>
<dbReference type="AlphaFoldDB" id="A0A815TME5"/>
<comment type="caution">
    <text evidence="1">The sequence shown here is derived from an EMBL/GenBank/DDBJ whole genome shotgun (WGS) entry which is preliminary data.</text>
</comment>
<evidence type="ECO:0000313" key="1">
    <source>
        <dbReference type="EMBL" id="CAF1507613.1"/>
    </source>
</evidence>
<accession>A0A815TME5</accession>